<evidence type="ECO:0000256" key="1">
    <source>
        <dbReference type="ARBA" id="ARBA00009042"/>
    </source>
</evidence>
<accession>A0A2J6SNI6</accession>
<evidence type="ECO:0000313" key="5">
    <source>
        <dbReference type="Proteomes" id="UP000235371"/>
    </source>
</evidence>
<dbReference type="AlphaFoldDB" id="A0A2J6SNI6"/>
<comment type="similarity">
    <text evidence="1">Belongs to the fungal fucose-specific lectin family.</text>
</comment>
<dbReference type="SUPFAM" id="SSF89372">
    <property type="entry name" value="Fucose-specific lectin"/>
    <property type="match status" value="1"/>
</dbReference>
<keyword evidence="3" id="KW-0472">Membrane</keyword>
<gene>
    <name evidence="4" type="ORF">K444DRAFT_257818</name>
</gene>
<proteinExistence type="inferred from homology"/>
<dbReference type="EMBL" id="KZ613912">
    <property type="protein sequence ID" value="PMD52280.1"/>
    <property type="molecule type" value="Genomic_DNA"/>
</dbReference>
<evidence type="ECO:0000256" key="3">
    <source>
        <dbReference type="SAM" id="Phobius"/>
    </source>
</evidence>
<keyword evidence="3" id="KW-0812">Transmembrane</keyword>
<sequence>MPNSFSPGDDKFVLARERDQFHPPSYEYNTTSSSVSSTSPSEYVMGDEERYPTPVETQPDLPPYFGQNRPASPRDNEALSQVSIYLQHWPPSSRNDETLSQASINLHDLQKPPPPLPPARRKCFGLPRPIFFFVIAVMFLVITVAIVVGVVIGLRLKSKSIARLPAITVSGVFAGENNTDWNMQLCYTNRTTSKLGLRFNTGSAGWGAEQSLNLSITPESDSPMAATSMLGNDGNVYLNLFYVKNAAIILANFTCVSTACTRVSNEAITKFATYSLSSDTSLAAVYVGPSQGYRVFYHNTDHYIVQLTSPGDGTWDRGQTISGKALAGSSIAAASIGTGGDIDVLYVDSSTQVLVNVQWEGNTWWSPAPVTFLSTPDWDPLTALTLSWQPASDVLRAYFTGTDKFIYEFAGTNASSTAFPRSNRDGVAQNSTSGVSTPGWAEAPTHDLTWIPSASVAEEITSVAWLDQVNFYRYVNGQIVESSLAQGTWSARFI</sequence>
<keyword evidence="5" id="KW-1185">Reference proteome</keyword>
<dbReference type="InterPro" id="IPR012475">
    <property type="entry name" value="Fungal_lectin"/>
</dbReference>
<name>A0A2J6SNI6_9HELO</name>
<evidence type="ECO:0000256" key="2">
    <source>
        <dbReference type="SAM" id="MobiDB-lite"/>
    </source>
</evidence>
<dbReference type="RefSeq" id="XP_024729184.1">
    <property type="nucleotide sequence ID" value="XM_024871374.1"/>
</dbReference>
<dbReference type="Proteomes" id="UP000235371">
    <property type="component" value="Unassembled WGS sequence"/>
</dbReference>
<feature type="region of interest" description="Disordered" evidence="2">
    <location>
        <begin position="1"/>
        <end position="77"/>
    </location>
</feature>
<dbReference type="InParanoid" id="A0A2J6SNI6"/>
<reference evidence="4 5" key="1">
    <citation type="submission" date="2016-04" db="EMBL/GenBank/DDBJ databases">
        <title>A degradative enzymes factory behind the ericoid mycorrhizal symbiosis.</title>
        <authorList>
            <consortium name="DOE Joint Genome Institute"/>
            <person name="Martino E."/>
            <person name="Morin E."/>
            <person name="Grelet G."/>
            <person name="Kuo A."/>
            <person name="Kohler A."/>
            <person name="Daghino S."/>
            <person name="Barry K."/>
            <person name="Choi C."/>
            <person name="Cichocki N."/>
            <person name="Clum A."/>
            <person name="Copeland A."/>
            <person name="Hainaut M."/>
            <person name="Haridas S."/>
            <person name="Labutti K."/>
            <person name="Lindquist E."/>
            <person name="Lipzen A."/>
            <person name="Khouja H.-R."/>
            <person name="Murat C."/>
            <person name="Ohm R."/>
            <person name="Olson A."/>
            <person name="Spatafora J."/>
            <person name="Veneault-Fourrey C."/>
            <person name="Henrissat B."/>
            <person name="Grigoriev I."/>
            <person name="Martin F."/>
            <person name="Perotto S."/>
        </authorList>
    </citation>
    <scope>NUCLEOTIDE SEQUENCE [LARGE SCALE GENOMIC DNA]</scope>
    <source>
        <strain evidence="4 5">E</strain>
    </source>
</reference>
<evidence type="ECO:0000313" key="4">
    <source>
        <dbReference type="EMBL" id="PMD52280.1"/>
    </source>
</evidence>
<organism evidence="4 5">
    <name type="scientific">Hyaloscypha bicolor E</name>
    <dbReference type="NCBI Taxonomy" id="1095630"/>
    <lineage>
        <taxon>Eukaryota</taxon>
        <taxon>Fungi</taxon>
        <taxon>Dikarya</taxon>
        <taxon>Ascomycota</taxon>
        <taxon>Pezizomycotina</taxon>
        <taxon>Leotiomycetes</taxon>
        <taxon>Helotiales</taxon>
        <taxon>Hyaloscyphaceae</taxon>
        <taxon>Hyaloscypha</taxon>
        <taxon>Hyaloscypha bicolor</taxon>
    </lineage>
</organism>
<dbReference type="OrthoDB" id="4696326at2759"/>
<keyword evidence="3" id="KW-1133">Transmembrane helix</keyword>
<feature type="compositionally biased region" description="Low complexity" evidence="2">
    <location>
        <begin position="25"/>
        <end position="44"/>
    </location>
</feature>
<dbReference type="Pfam" id="PF07938">
    <property type="entry name" value="Fungal_lectin"/>
    <property type="match status" value="1"/>
</dbReference>
<dbReference type="Gene3D" id="2.120.10.70">
    <property type="entry name" value="Fucose-specific lectin"/>
    <property type="match status" value="1"/>
</dbReference>
<feature type="compositionally biased region" description="Basic and acidic residues" evidence="2">
    <location>
        <begin position="8"/>
        <end position="21"/>
    </location>
</feature>
<dbReference type="GeneID" id="36579456"/>
<protein>
    <submittedName>
        <fullName evidence="4">Uncharacterized protein</fullName>
    </submittedName>
</protein>
<feature type="transmembrane region" description="Helical" evidence="3">
    <location>
        <begin position="130"/>
        <end position="154"/>
    </location>
</feature>